<gene>
    <name evidence="3" type="ORF">ACFPZN_26460</name>
</gene>
<dbReference type="RefSeq" id="WP_378284890.1">
    <property type="nucleotide sequence ID" value="NZ_JBHSON010000040.1"/>
</dbReference>
<keyword evidence="4" id="KW-1185">Reference proteome</keyword>
<dbReference type="Proteomes" id="UP001596074">
    <property type="component" value="Unassembled WGS sequence"/>
</dbReference>
<sequence>MNNHRRRNRRLTTIVTLSALGLLGALVAPQGTLAAPPSSSTDTLQQGLDSLVHKNGSPPRSPR</sequence>
<reference evidence="4" key="1">
    <citation type="journal article" date="2019" name="Int. J. Syst. Evol. Microbiol.">
        <title>The Global Catalogue of Microorganisms (GCM) 10K type strain sequencing project: providing services to taxonomists for standard genome sequencing and annotation.</title>
        <authorList>
            <consortium name="The Broad Institute Genomics Platform"/>
            <consortium name="The Broad Institute Genome Sequencing Center for Infectious Disease"/>
            <person name="Wu L."/>
            <person name="Ma J."/>
        </authorList>
    </citation>
    <scope>NUCLEOTIDE SEQUENCE [LARGE SCALE GENOMIC DNA]</scope>
    <source>
        <strain evidence="4">KCTC 42087</strain>
    </source>
</reference>
<comment type="caution">
    <text evidence="3">The sequence shown here is derived from an EMBL/GenBank/DDBJ whole genome shotgun (WGS) entry which is preliminary data.</text>
</comment>
<evidence type="ECO:0000256" key="1">
    <source>
        <dbReference type="SAM" id="MobiDB-lite"/>
    </source>
</evidence>
<accession>A0ABW1A181</accession>
<evidence type="ECO:0000313" key="3">
    <source>
        <dbReference type="EMBL" id="MFC5749176.1"/>
    </source>
</evidence>
<feature type="region of interest" description="Disordered" evidence="1">
    <location>
        <begin position="32"/>
        <end position="63"/>
    </location>
</feature>
<proteinExistence type="predicted"/>
<feature type="compositionally biased region" description="Polar residues" evidence="1">
    <location>
        <begin position="37"/>
        <end position="48"/>
    </location>
</feature>
<name>A0ABW1A181_9ACTN</name>
<organism evidence="3 4">
    <name type="scientific">Actinomadura rugatobispora</name>
    <dbReference type="NCBI Taxonomy" id="1994"/>
    <lineage>
        <taxon>Bacteria</taxon>
        <taxon>Bacillati</taxon>
        <taxon>Actinomycetota</taxon>
        <taxon>Actinomycetes</taxon>
        <taxon>Streptosporangiales</taxon>
        <taxon>Thermomonosporaceae</taxon>
        <taxon>Actinomadura</taxon>
    </lineage>
</organism>
<evidence type="ECO:0000313" key="4">
    <source>
        <dbReference type="Proteomes" id="UP001596074"/>
    </source>
</evidence>
<evidence type="ECO:0000256" key="2">
    <source>
        <dbReference type="SAM" id="SignalP"/>
    </source>
</evidence>
<feature type="signal peptide" evidence="2">
    <location>
        <begin position="1"/>
        <end position="34"/>
    </location>
</feature>
<keyword evidence="2" id="KW-0732">Signal</keyword>
<protein>
    <submittedName>
        <fullName evidence="3">Uncharacterized protein</fullName>
    </submittedName>
</protein>
<feature type="chain" id="PRO_5045181499" evidence="2">
    <location>
        <begin position="35"/>
        <end position="63"/>
    </location>
</feature>
<dbReference type="EMBL" id="JBHSON010000040">
    <property type="protein sequence ID" value="MFC5749176.1"/>
    <property type="molecule type" value="Genomic_DNA"/>
</dbReference>